<dbReference type="GO" id="GO:0012505">
    <property type="term" value="C:endomembrane system"/>
    <property type="evidence" value="ECO:0007669"/>
    <property type="project" value="TreeGrafter"/>
</dbReference>
<dbReference type="OrthoDB" id="899at2759"/>
<comment type="caution">
    <text evidence="3">The sequence shown here is derived from an EMBL/GenBank/DDBJ whole genome shotgun (WGS) entry which is preliminary data.</text>
</comment>
<dbReference type="STRING" id="1245528.M3HSX9"/>
<accession>M3HSX9</accession>
<dbReference type="InterPro" id="IPR001199">
    <property type="entry name" value="Cyt_B5-like_heme/steroid-bd"/>
</dbReference>
<name>M3HSX9_CANMX</name>
<dbReference type="PANTHER" id="PTHR10281:SF76">
    <property type="entry name" value="CALCUTTA CUP-RELATED"/>
    <property type="match status" value="1"/>
</dbReference>
<keyword evidence="4" id="KW-1185">Reference proteome</keyword>
<dbReference type="Gene3D" id="3.10.120.10">
    <property type="entry name" value="Cytochrome b5-like heme/steroid binding domain"/>
    <property type="match status" value="1"/>
</dbReference>
<feature type="domain" description="Cytochrome b5 heme-binding" evidence="2">
    <location>
        <begin position="27"/>
        <end position="124"/>
    </location>
</feature>
<gene>
    <name evidence="3" type="ORF">G210_1651</name>
</gene>
<dbReference type="EMBL" id="AOGT01000151">
    <property type="protein sequence ID" value="EMG50682.1"/>
    <property type="molecule type" value="Genomic_DNA"/>
</dbReference>
<dbReference type="HOGENOM" id="CLU_042860_3_0_1"/>
<sequence length="127" mass="14799">MYGDKQQEPTETFLNNEKININDLPIFTRTQLLSYNGVDKPQIYVGIRGYIYDVTPNVKTYGPGKAYHTFVGKDASRMLGLNKLKLPEGAESWYTDDLEDKYQKIIDDWIHFFKMRYNIVGVIVDHN</sequence>
<evidence type="ECO:0000256" key="1">
    <source>
        <dbReference type="ARBA" id="ARBA00038357"/>
    </source>
</evidence>
<dbReference type="InterPro" id="IPR036400">
    <property type="entry name" value="Cyt_B5-like_heme/steroid_sf"/>
</dbReference>
<dbReference type="InterPro" id="IPR050577">
    <property type="entry name" value="MAPR/NEUFC/NENF-like"/>
</dbReference>
<comment type="similarity">
    <text evidence="1">Belongs to the cytochrome b5 family. MAPR subfamily.</text>
</comment>
<proteinExistence type="inferred from homology"/>
<dbReference type="GO" id="GO:0016020">
    <property type="term" value="C:membrane"/>
    <property type="evidence" value="ECO:0007669"/>
    <property type="project" value="TreeGrafter"/>
</dbReference>
<dbReference type="PANTHER" id="PTHR10281">
    <property type="entry name" value="MEMBRANE-ASSOCIATED PROGESTERONE RECEPTOR COMPONENT-RELATED"/>
    <property type="match status" value="1"/>
</dbReference>
<reference evidence="3 4" key="1">
    <citation type="submission" date="2013-02" db="EMBL/GenBank/DDBJ databases">
        <title>Genome sequence of Candida maltosa Xu316, a potential industrial strain for xylitol and ethanol production.</title>
        <authorList>
            <person name="Yu J."/>
            <person name="Wang Q."/>
            <person name="Geng X."/>
            <person name="Bao W."/>
            <person name="He P."/>
            <person name="Cai J."/>
        </authorList>
    </citation>
    <scope>NUCLEOTIDE SEQUENCE [LARGE SCALE GENOMIC DNA]</scope>
    <source>
        <strain evidence="4">Xu316</strain>
    </source>
</reference>
<dbReference type="SUPFAM" id="SSF55856">
    <property type="entry name" value="Cytochrome b5-like heme/steroid binding domain"/>
    <property type="match status" value="1"/>
</dbReference>
<dbReference type="SMART" id="SM01117">
    <property type="entry name" value="Cyt-b5"/>
    <property type="match status" value="1"/>
</dbReference>
<dbReference type="Proteomes" id="UP000011777">
    <property type="component" value="Unassembled WGS sequence"/>
</dbReference>
<evidence type="ECO:0000313" key="3">
    <source>
        <dbReference type="EMBL" id="EMG50682.1"/>
    </source>
</evidence>
<dbReference type="Pfam" id="PF00173">
    <property type="entry name" value="Cyt-b5"/>
    <property type="match status" value="1"/>
</dbReference>
<dbReference type="eggNOG" id="KOG1110">
    <property type="taxonomic scope" value="Eukaryota"/>
</dbReference>
<organism evidence="3 4">
    <name type="scientific">Candida maltosa (strain Xu316)</name>
    <name type="common">Yeast</name>
    <dbReference type="NCBI Taxonomy" id="1245528"/>
    <lineage>
        <taxon>Eukaryota</taxon>
        <taxon>Fungi</taxon>
        <taxon>Dikarya</taxon>
        <taxon>Ascomycota</taxon>
        <taxon>Saccharomycotina</taxon>
        <taxon>Pichiomycetes</taxon>
        <taxon>Debaryomycetaceae</taxon>
        <taxon>Candida/Lodderomyces clade</taxon>
        <taxon>Candida</taxon>
    </lineage>
</organism>
<dbReference type="OMA" id="RYKIVGL"/>
<protein>
    <recommendedName>
        <fullName evidence="2">Cytochrome b5 heme-binding domain-containing protein</fullName>
    </recommendedName>
</protein>
<evidence type="ECO:0000313" key="4">
    <source>
        <dbReference type="Proteomes" id="UP000011777"/>
    </source>
</evidence>
<evidence type="ECO:0000259" key="2">
    <source>
        <dbReference type="SMART" id="SM01117"/>
    </source>
</evidence>
<dbReference type="AlphaFoldDB" id="M3HSX9"/>